<organism evidence="1 2">
    <name type="scientific">Rhodopirellula baltica WH47</name>
    <dbReference type="NCBI Taxonomy" id="991778"/>
    <lineage>
        <taxon>Bacteria</taxon>
        <taxon>Pseudomonadati</taxon>
        <taxon>Planctomycetota</taxon>
        <taxon>Planctomycetia</taxon>
        <taxon>Pirellulales</taxon>
        <taxon>Pirellulaceae</taxon>
        <taxon>Rhodopirellula</taxon>
    </lineage>
</organism>
<protein>
    <submittedName>
        <fullName evidence="1">Uncharacterized protein</fullName>
    </submittedName>
</protein>
<dbReference type="EMBL" id="AFAR01000018">
    <property type="protein sequence ID" value="EGF29564.1"/>
    <property type="molecule type" value="Genomic_DNA"/>
</dbReference>
<evidence type="ECO:0000313" key="1">
    <source>
        <dbReference type="EMBL" id="EGF29564.1"/>
    </source>
</evidence>
<comment type="caution">
    <text evidence="1">The sequence shown here is derived from an EMBL/GenBank/DDBJ whole genome shotgun (WGS) entry which is preliminary data.</text>
</comment>
<dbReference type="Proteomes" id="UP000006222">
    <property type="component" value="Unassembled WGS sequence"/>
</dbReference>
<sequence length="58" mass="6677">MKPELSRSPQPAKLAPVDQPCSTIRFESELPWQVLAVTRTPSGWQSLPKRFLYFLLSF</sequence>
<name>F2AL88_RHOBT</name>
<dbReference type="AlphaFoldDB" id="F2AL88"/>
<dbReference type="PATRIC" id="fig|991778.3.peg.441"/>
<evidence type="ECO:0000313" key="2">
    <source>
        <dbReference type="Proteomes" id="UP000006222"/>
    </source>
</evidence>
<proteinExistence type="predicted"/>
<accession>F2AL88</accession>
<gene>
    <name evidence="1" type="ORF">RBWH47_04546</name>
</gene>
<reference evidence="1 2" key="1">
    <citation type="journal article" date="2013" name="Mar. Genomics">
        <title>Expression of sulfatases in Rhodopirellula baltica and the diversity of sulfatases in the genus Rhodopirellula.</title>
        <authorList>
            <person name="Wegner C.E."/>
            <person name="Richter-Heitmann T."/>
            <person name="Klindworth A."/>
            <person name="Klockow C."/>
            <person name="Richter M."/>
            <person name="Achstetter T."/>
            <person name="Glockner F.O."/>
            <person name="Harder J."/>
        </authorList>
    </citation>
    <scope>NUCLEOTIDE SEQUENCE [LARGE SCALE GENOMIC DNA]</scope>
    <source>
        <strain evidence="1 2">WH47</strain>
    </source>
</reference>